<dbReference type="Proteomes" id="UP000069850">
    <property type="component" value="Chromosome 1"/>
</dbReference>
<accession>A0A0X3BLL3</accession>
<name>A0A0X3BLL3_9EURY</name>
<dbReference type="AlphaFoldDB" id="A0A0X3BLL3"/>
<dbReference type="EMBL" id="LT158599">
    <property type="protein sequence ID" value="CVK32424.1"/>
    <property type="molecule type" value="Genomic_DNA"/>
</dbReference>
<protein>
    <submittedName>
        <fullName evidence="1">Uncharacterized protein</fullName>
    </submittedName>
</protein>
<gene>
    <name evidence="1" type="ORF">MMAB1_1211</name>
</gene>
<evidence type="ECO:0000313" key="1">
    <source>
        <dbReference type="EMBL" id="CVK32424.1"/>
    </source>
</evidence>
<organism evidence="1 2">
    <name type="scientific">Methanoculleus bourgensis</name>
    <dbReference type="NCBI Taxonomy" id="83986"/>
    <lineage>
        <taxon>Archaea</taxon>
        <taxon>Methanobacteriati</taxon>
        <taxon>Methanobacteriota</taxon>
        <taxon>Stenosarchaea group</taxon>
        <taxon>Methanomicrobia</taxon>
        <taxon>Methanomicrobiales</taxon>
        <taxon>Methanomicrobiaceae</taxon>
        <taxon>Methanoculleus</taxon>
    </lineage>
</organism>
<evidence type="ECO:0000313" key="2">
    <source>
        <dbReference type="Proteomes" id="UP000069850"/>
    </source>
</evidence>
<dbReference type="KEGG" id="mema:MMAB1_1211"/>
<sequence>MRTYSSDTSTAGRWAICCSTARMPIVSSSLISRRYEDLDRDINYAARDRQLIAAHPSIVSRRIEKCRMKVLVRTPEGVEKVREVDSDVSSPATS</sequence>
<proteinExistence type="predicted"/>
<reference evidence="1 2" key="1">
    <citation type="submission" date="2016-01" db="EMBL/GenBank/DDBJ databases">
        <authorList>
            <person name="Manzoor S."/>
        </authorList>
    </citation>
    <scope>NUCLEOTIDE SEQUENCE [LARGE SCALE GENOMIC DNA]</scope>
    <source>
        <strain evidence="1">Methanoculleus sp MAB1</strain>
    </source>
</reference>